<dbReference type="Gene3D" id="1.10.10.60">
    <property type="entry name" value="Homeodomain-like"/>
    <property type="match status" value="1"/>
</dbReference>
<dbReference type="PROSITE" id="PS51253">
    <property type="entry name" value="HTH_CENPB"/>
    <property type="match status" value="1"/>
</dbReference>
<evidence type="ECO:0000256" key="1">
    <source>
        <dbReference type="ARBA" id="ARBA00023125"/>
    </source>
</evidence>
<dbReference type="AlphaFoldDB" id="A0A0C3NJY1"/>
<evidence type="ECO:0000256" key="2">
    <source>
        <dbReference type="SAM" id="MobiDB-lite"/>
    </source>
</evidence>
<dbReference type="InterPro" id="IPR009057">
    <property type="entry name" value="Homeodomain-like_sf"/>
</dbReference>
<protein>
    <recommendedName>
        <fullName evidence="3">HTH CENPB-type domain-containing protein</fullName>
    </recommendedName>
</protein>
<gene>
    <name evidence="4" type="ORF">M404DRAFT_164481</name>
</gene>
<dbReference type="HOGENOM" id="CLU_018294_8_0_1"/>
<dbReference type="EMBL" id="KN832056">
    <property type="protein sequence ID" value="KIN95965.1"/>
    <property type="molecule type" value="Genomic_DNA"/>
</dbReference>
<evidence type="ECO:0000313" key="4">
    <source>
        <dbReference type="EMBL" id="KIN95965.1"/>
    </source>
</evidence>
<feature type="region of interest" description="Disordered" evidence="2">
    <location>
        <begin position="1"/>
        <end position="32"/>
    </location>
</feature>
<dbReference type="OrthoDB" id="162969at2759"/>
<proteinExistence type="predicted"/>
<dbReference type="InterPro" id="IPR006600">
    <property type="entry name" value="HTH_CenpB_DNA-bd_dom"/>
</dbReference>
<dbReference type="Pfam" id="PF03221">
    <property type="entry name" value="HTH_Tnp_Tc5"/>
    <property type="match status" value="1"/>
</dbReference>
<reference evidence="4 5" key="1">
    <citation type="submission" date="2014-04" db="EMBL/GenBank/DDBJ databases">
        <authorList>
            <consortium name="DOE Joint Genome Institute"/>
            <person name="Kuo A."/>
            <person name="Kohler A."/>
            <person name="Costa M.D."/>
            <person name="Nagy L.G."/>
            <person name="Floudas D."/>
            <person name="Copeland A."/>
            <person name="Barry K.W."/>
            <person name="Cichocki N."/>
            <person name="Veneault-Fourrey C."/>
            <person name="LaButti K."/>
            <person name="Lindquist E.A."/>
            <person name="Lipzen A."/>
            <person name="Lundell T."/>
            <person name="Morin E."/>
            <person name="Murat C."/>
            <person name="Sun H."/>
            <person name="Tunlid A."/>
            <person name="Henrissat B."/>
            <person name="Grigoriev I.V."/>
            <person name="Hibbett D.S."/>
            <person name="Martin F."/>
            <person name="Nordberg H.P."/>
            <person name="Cantor M.N."/>
            <person name="Hua S.X."/>
        </authorList>
    </citation>
    <scope>NUCLEOTIDE SEQUENCE [LARGE SCALE GENOMIC DNA]</scope>
    <source>
        <strain evidence="4 5">Marx 270</strain>
    </source>
</reference>
<sequence length="170" mass="19309">KPCPKLAPYACKPEQKSSKDAPATSAKQQNTGTWENLTLHDWMMVFAYIDEHPNSSQEDIIKHFATLQTGALAFTQSTLSRELKAHTNLEQCMHDNPSALSSKWPCIVTQPDIEKALIVWVHAMEEKGEQVNGPMLQEKRKRFEDLLGVPEEEWLTGDGWVASFTRTYHL</sequence>
<dbReference type="InParanoid" id="A0A0C3NJY1"/>
<accession>A0A0C3NJY1</accession>
<reference evidence="5" key="2">
    <citation type="submission" date="2015-01" db="EMBL/GenBank/DDBJ databases">
        <title>Evolutionary Origins and Diversification of the Mycorrhizal Mutualists.</title>
        <authorList>
            <consortium name="DOE Joint Genome Institute"/>
            <consortium name="Mycorrhizal Genomics Consortium"/>
            <person name="Kohler A."/>
            <person name="Kuo A."/>
            <person name="Nagy L.G."/>
            <person name="Floudas D."/>
            <person name="Copeland A."/>
            <person name="Barry K.W."/>
            <person name="Cichocki N."/>
            <person name="Veneault-Fourrey C."/>
            <person name="LaButti K."/>
            <person name="Lindquist E.A."/>
            <person name="Lipzen A."/>
            <person name="Lundell T."/>
            <person name="Morin E."/>
            <person name="Murat C."/>
            <person name="Riley R."/>
            <person name="Ohm R."/>
            <person name="Sun H."/>
            <person name="Tunlid A."/>
            <person name="Henrissat B."/>
            <person name="Grigoriev I.V."/>
            <person name="Hibbett D.S."/>
            <person name="Martin F."/>
        </authorList>
    </citation>
    <scope>NUCLEOTIDE SEQUENCE [LARGE SCALE GENOMIC DNA]</scope>
    <source>
        <strain evidence="5">Marx 270</strain>
    </source>
</reference>
<evidence type="ECO:0000259" key="3">
    <source>
        <dbReference type="PROSITE" id="PS51253"/>
    </source>
</evidence>
<keyword evidence="5" id="KW-1185">Reference proteome</keyword>
<dbReference type="SUPFAM" id="SSF46689">
    <property type="entry name" value="Homeodomain-like"/>
    <property type="match status" value="1"/>
</dbReference>
<organism evidence="4 5">
    <name type="scientific">Pisolithus tinctorius Marx 270</name>
    <dbReference type="NCBI Taxonomy" id="870435"/>
    <lineage>
        <taxon>Eukaryota</taxon>
        <taxon>Fungi</taxon>
        <taxon>Dikarya</taxon>
        <taxon>Basidiomycota</taxon>
        <taxon>Agaricomycotina</taxon>
        <taxon>Agaricomycetes</taxon>
        <taxon>Agaricomycetidae</taxon>
        <taxon>Boletales</taxon>
        <taxon>Sclerodermatineae</taxon>
        <taxon>Pisolithaceae</taxon>
        <taxon>Pisolithus</taxon>
    </lineage>
</organism>
<dbReference type="GO" id="GO:0003677">
    <property type="term" value="F:DNA binding"/>
    <property type="evidence" value="ECO:0007669"/>
    <property type="project" value="UniProtKB-KW"/>
</dbReference>
<feature type="non-terminal residue" evidence="4">
    <location>
        <position position="1"/>
    </location>
</feature>
<keyword evidence="1" id="KW-0238">DNA-binding</keyword>
<feature type="domain" description="HTH CENPB-type" evidence="3">
    <location>
        <begin position="101"/>
        <end position="170"/>
    </location>
</feature>
<dbReference type="Proteomes" id="UP000054217">
    <property type="component" value="Unassembled WGS sequence"/>
</dbReference>
<name>A0A0C3NJY1_PISTI</name>
<evidence type="ECO:0000313" key="5">
    <source>
        <dbReference type="Proteomes" id="UP000054217"/>
    </source>
</evidence>